<proteinExistence type="inferred from homology"/>
<dbReference type="InterPro" id="IPR050090">
    <property type="entry name" value="Tyrosine_recombinase_XerCD"/>
</dbReference>
<sequence length="384" mass="42226">MIAPGAFGFRWVRSTSGVDFAVVFDRRSGVIHPGACDWLRSLVESGASPNTVRNYGLRVAGFLSWLPTQGLAWTQARSSAMVRWKNHLSVTPVQHGAGVATLRRPGTVGAWLVAVVEFYRWAALEGLVPKELVARLSEEQFVRPGPRGGERGRTRSIAAKELRVRTVEVPRAPAWLSEAADRRALLALSLRPRDRFLVELLYFAGLRVGEALSLFREDLHLLADNRPHGCQVKGPHVHVVRNRSANGARAKSLRVVPLPAELAFSYQEALRERIGRVGDDRGPNVFVALDGPTAGQALSYARVVDLFRRLSKLLGFKIRPHVLRHTRATIWLRGLEGEAVELDVVRVLLGHRSIASTLIYTHASEESLRAAVANPAVQFPGAGA</sequence>
<dbReference type="Pfam" id="PF02899">
    <property type="entry name" value="Phage_int_SAM_1"/>
    <property type="match status" value="1"/>
</dbReference>
<geneLocation type="plasmid" evidence="8">
    <name>pJ349-116</name>
</geneLocation>
<name>I3W1P6_9MICC</name>
<dbReference type="InterPro" id="IPR044068">
    <property type="entry name" value="CB"/>
</dbReference>
<feature type="domain" description="Core-binding (CB)" evidence="7">
    <location>
        <begin position="29"/>
        <end position="123"/>
    </location>
</feature>
<protein>
    <submittedName>
        <fullName evidence="8">Transposase A</fullName>
    </submittedName>
</protein>
<dbReference type="InterPro" id="IPR004107">
    <property type="entry name" value="Integrase_SAM-like_N"/>
</dbReference>
<reference evidence="8" key="1">
    <citation type="submission" date="2012-01" db="EMBL/GenBank/DDBJ databases">
        <authorList>
            <person name="Summers A.O."/>
            <person name="Wireman J."/>
            <person name="Sale K."/>
        </authorList>
    </citation>
    <scope>NUCLEOTIDE SEQUENCE</scope>
    <source>
        <strain evidence="8">J3-49</strain>
        <plasmid evidence="8">pJ349-116</plasmid>
    </source>
</reference>
<dbReference type="PROSITE" id="PS51900">
    <property type="entry name" value="CB"/>
    <property type="match status" value="1"/>
</dbReference>
<keyword evidence="8" id="KW-0614">Plasmid</keyword>
<dbReference type="Gene3D" id="1.10.150.130">
    <property type="match status" value="1"/>
</dbReference>
<evidence type="ECO:0000256" key="4">
    <source>
        <dbReference type="ARBA" id="ARBA00023172"/>
    </source>
</evidence>
<keyword evidence="2" id="KW-0229">DNA integration</keyword>
<dbReference type="SUPFAM" id="SSF56349">
    <property type="entry name" value="DNA breaking-rejoining enzymes"/>
    <property type="match status" value="1"/>
</dbReference>
<dbReference type="PANTHER" id="PTHR30349:SF64">
    <property type="entry name" value="PROPHAGE INTEGRASE INTD-RELATED"/>
    <property type="match status" value="1"/>
</dbReference>
<keyword evidence="3 5" id="KW-0238">DNA-binding</keyword>
<dbReference type="PANTHER" id="PTHR30349">
    <property type="entry name" value="PHAGE INTEGRASE-RELATED"/>
    <property type="match status" value="1"/>
</dbReference>
<evidence type="ECO:0000259" key="6">
    <source>
        <dbReference type="PROSITE" id="PS51898"/>
    </source>
</evidence>
<dbReference type="InterPro" id="IPR013762">
    <property type="entry name" value="Integrase-like_cat_sf"/>
</dbReference>
<dbReference type="InterPro" id="IPR011010">
    <property type="entry name" value="DNA_brk_join_enz"/>
</dbReference>
<evidence type="ECO:0000256" key="5">
    <source>
        <dbReference type="PROSITE-ProRule" id="PRU01248"/>
    </source>
</evidence>
<dbReference type="GO" id="GO:0003677">
    <property type="term" value="F:DNA binding"/>
    <property type="evidence" value="ECO:0007669"/>
    <property type="project" value="UniProtKB-UniRule"/>
</dbReference>
<dbReference type="EMBL" id="JQ418530">
    <property type="protein sequence ID" value="AFK89523.1"/>
    <property type="molecule type" value="Genomic_DNA"/>
</dbReference>
<evidence type="ECO:0000256" key="1">
    <source>
        <dbReference type="ARBA" id="ARBA00008857"/>
    </source>
</evidence>
<dbReference type="GO" id="GO:0006310">
    <property type="term" value="P:DNA recombination"/>
    <property type="evidence" value="ECO:0007669"/>
    <property type="project" value="UniProtKB-KW"/>
</dbReference>
<keyword evidence="4" id="KW-0233">DNA recombination</keyword>
<feature type="domain" description="Tyr recombinase" evidence="6">
    <location>
        <begin position="171"/>
        <end position="373"/>
    </location>
</feature>
<evidence type="ECO:0000256" key="3">
    <source>
        <dbReference type="ARBA" id="ARBA00023125"/>
    </source>
</evidence>
<dbReference type="GO" id="GO:0015074">
    <property type="term" value="P:DNA integration"/>
    <property type="evidence" value="ECO:0007669"/>
    <property type="project" value="UniProtKB-KW"/>
</dbReference>
<evidence type="ECO:0000256" key="2">
    <source>
        <dbReference type="ARBA" id="ARBA00022908"/>
    </source>
</evidence>
<evidence type="ECO:0000259" key="7">
    <source>
        <dbReference type="PROSITE" id="PS51900"/>
    </source>
</evidence>
<organism evidence="8">
    <name type="scientific">Arthrobacter sp. J3.49</name>
    <dbReference type="NCBI Taxonomy" id="347213"/>
    <lineage>
        <taxon>Bacteria</taxon>
        <taxon>Bacillati</taxon>
        <taxon>Actinomycetota</taxon>
        <taxon>Actinomycetes</taxon>
        <taxon>Micrococcales</taxon>
        <taxon>Micrococcaceae</taxon>
        <taxon>Arthrobacter</taxon>
    </lineage>
</organism>
<accession>I3W1P6</accession>
<evidence type="ECO:0000313" key="8">
    <source>
        <dbReference type="EMBL" id="AFK89523.1"/>
    </source>
</evidence>
<dbReference type="PROSITE" id="PS51898">
    <property type="entry name" value="TYR_RECOMBINASE"/>
    <property type="match status" value="1"/>
</dbReference>
<dbReference type="Gene3D" id="1.10.443.10">
    <property type="entry name" value="Intergrase catalytic core"/>
    <property type="match status" value="1"/>
</dbReference>
<dbReference type="RefSeq" id="WP_015062485.1">
    <property type="nucleotide sequence ID" value="NC_019339.1"/>
</dbReference>
<comment type="similarity">
    <text evidence="1">Belongs to the 'phage' integrase family.</text>
</comment>
<dbReference type="Pfam" id="PF00589">
    <property type="entry name" value="Phage_integrase"/>
    <property type="match status" value="1"/>
</dbReference>
<dbReference type="AlphaFoldDB" id="I3W1P6"/>
<dbReference type="InterPro" id="IPR002104">
    <property type="entry name" value="Integrase_catalytic"/>
</dbReference>
<dbReference type="InterPro" id="IPR010998">
    <property type="entry name" value="Integrase_recombinase_N"/>
</dbReference>